<name>A0AAW5QUY7_9HYPH</name>
<comment type="caution">
    <text evidence="2">The sequence shown here is derived from an EMBL/GenBank/DDBJ whole genome shotgun (WGS) entry which is preliminary data.</text>
</comment>
<evidence type="ECO:0008006" key="4">
    <source>
        <dbReference type="Google" id="ProtNLM"/>
    </source>
</evidence>
<proteinExistence type="predicted"/>
<accession>A0AAW5QUY7</accession>
<reference evidence="2 3" key="1">
    <citation type="submission" date="2022-04" db="EMBL/GenBank/DDBJ databases">
        <authorList>
            <person name="Ye Y.-Q."/>
            <person name="Du Z.-J."/>
        </authorList>
    </citation>
    <scope>NUCLEOTIDE SEQUENCE [LARGE SCALE GENOMIC DNA]</scope>
    <source>
        <strain evidence="2 3">A6E488</strain>
    </source>
</reference>
<dbReference type="Proteomes" id="UP001320898">
    <property type="component" value="Unassembled WGS sequence"/>
</dbReference>
<protein>
    <recommendedName>
        <fullName evidence="4">Permease</fullName>
    </recommendedName>
</protein>
<feature type="transmembrane region" description="Helical" evidence="1">
    <location>
        <begin position="170"/>
        <end position="190"/>
    </location>
</feature>
<evidence type="ECO:0000313" key="3">
    <source>
        <dbReference type="Proteomes" id="UP001320898"/>
    </source>
</evidence>
<evidence type="ECO:0000313" key="2">
    <source>
        <dbReference type="EMBL" id="MCT8970825.1"/>
    </source>
</evidence>
<feature type="transmembrane region" description="Helical" evidence="1">
    <location>
        <begin position="140"/>
        <end position="158"/>
    </location>
</feature>
<evidence type="ECO:0000256" key="1">
    <source>
        <dbReference type="SAM" id="Phobius"/>
    </source>
</evidence>
<keyword evidence="3" id="KW-1185">Reference proteome</keyword>
<keyword evidence="1" id="KW-0472">Membrane</keyword>
<keyword evidence="1" id="KW-0812">Transmembrane</keyword>
<sequence>MLNADDIQRGLTGAWRLFLGKREAIRLFDTSFRGFWRSFLAAILVLPIYVLYVGAERRMIFSALPDGADFPELGFALARLLSLVIDWAAFPLVTAIIAAPMGFASNYVRLIVAFNWGSPIISAMVALPAILFGFGLAPEGVAQLLLFTALILAIRFRFITARAALECSFALAAGIVALEFLLSLVLSELISRATGM</sequence>
<dbReference type="RefSeq" id="WP_261614377.1">
    <property type="nucleotide sequence ID" value="NZ_JALIDZ010000001.1"/>
</dbReference>
<gene>
    <name evidence="2" type="ORF">MUB46_03030</name>
</gene>
<dbReference type="EMBL" id="JALIDZ010000001">
    <property type="protein sequence ID" value="MCT8970825.1"/>
    <property type="molecule type" value="Genomic_DNA"/>
</dbReference>
<feature type="transmembrane region" description="Helical" evidence="1">
    <location>
        <begin position="35"/>
        <end position="55"/>
    </location>
</feature>
<keyword evidence="1" id="KW-1133">Transmembrane helix</keyword>
<feature type="transmembrane region" description="Helical" evidence="1">
    <location>
        <begin position="110"/>
        <end position="134"/>
    </location>
</feature>
<feature type="transmembrane region" description="Helical" evidence="1">
    <location>
        <begin position="75"/>
        <end position="98"/>
    </location>
</feature>
<dbReference type="AlphaFoldDB" id="A0AAW5QUY7"/>
<organism evidence="2 3">
    <name type="scientific">Microbaculum marinisediminis</name>
    <dbReference type="NCBI Taxonomy" id="2931392"/>
    <lineage>
        <taxon>Bacteria</taxon>
        <taxon>Pseudomonadati</taxon>
        <taxon>Pseudomonadota</taxon>
        <taxon>Alphaproteobacteria</taxon>
        <taxon>Hyphomicrobiales</taxon>
        <taxon>Tepidamorphaceae</taxon>
        <taxon>Microbaculum</taxon>
    </lineage>
</organism>